<evidence type="ECO:0000256" key="1">
    <source>
        <dbReference type="SAM" id="Phobius"/>
    </source>
</evidence>
<dbReference type="PANTHER" id="PTHR30093:SF2">
    <property type="entry name" value="TYPE II SECRETION SYSTEM PROTEIN H"/>
    <property type="match status" value="1"/>
</dbReference>
<sequence>MLNRRSVSRHGLTLVELMVVLAIIGILISLLLPAIQQAREAARRAHCRSNLKQITLAILNYHNVHQTAPLNTSFTHGFGPSARVKSWMQCLLPFIEQSALHEKIDPGSSIVGMRHIAAMPISLFNCPTDTHPGSLDERADVPQDWVLGITNYKASAGSNWGWGLFARSEPNGRFAGSTDGLSEGNGFICESRKAPVVTRLKDLTDGTSNTFAVGECVAGWTKWSWWFSNNTVTATSAIPLNYKPPSKTREENALDWFHCYGFSSRHPGGGNFSMADGSVRFINENVNLSIYRALATIQGQEVVQLP</sequence>
<dbReference type="SUPFAM" id="SSF54523">
    <property type="entry name" value="Pili subunits"/>
    <property type="match status" value="1"/>
</dbReference>
<dbReference type="InterPro" id="IPR012902">
    <property type="entry name" value="N_methyl_site"/>
</dbReference>
<dbReference type="NCBIfam" id="TIGR04294">
    <property type="entry name" value="pre_pil_HX9DG"/>
    <property type="match status" value="1"/>
</dbReference>
<dbReference type="PANTHER" id="PTHR30093">
    <property type="entry name" value="GENERAL SECRETION PATHWAY PROTEIN G"/>
    <property type="match status" value="1"/>
</dbReference>
<proteinExistence type="predicted"/>
<protein>
    <recommendedName>
        <fullName evidence="2">DUF1559 domain-containing protein</fullName>
    </recommendedName>
</protein>
<keyword evidence="1" id="KW-1133">Transmembrane helix</keyword>
<gene>
    <name evidence="3" type="ORF">V144x_40710</name>
</gene>
<keyword evidence="1" id="KW-0472">Membrane</keyword>
<keyword evidence="1" id="KW-0812">Transmembrane</keyword>
<feature type="domain" description="DUF1559" evidence="2">
    <location>
        <begin position="36"/>
        <end position="287"/>
    </location>
</feature>
<dbReference type="InterPro" id="IPR011453">
    <property type="entry name" value="DUF1559"/>
</dbReference>
<reference evidence="3 4" key="1">
    <citation type="submission" date="2019-03" db="EMBL/GenBank/DDBJ databases">
        <title>Deep-cultivation of Planctomycetes and their phenomic and genomic characterization uncovers novel biology.</title>
        <authorList>
            <person name="Wiegand S."/>
            <person name="Jogler M."/>
            <person name="Boedeker C."/>
            <person name="Pinto D."/>
            <person name="Vollmers J."/>
            <person name="Rivas-Marin E."/>
            <person name="Kohn T."/>
            <person name="Peeters S.H."/>
            <person name="Heuer A."/>
            <person name="Rast P."/>
            <person name="Oberbeckmann S."/>
            <person name="Bunk B."/>
            <person name="Jeske O."/>
            <person name="Meyerdierks A."/>
            <person name="Storesund J.E."/>
            <person name="Kallscheuer N."/>
            <person name="Luecker S."/>
            <person name="Lage O.M."/>
            <person name="Pohl T."/>
            <person name="Merkel B.J."/>
            <person name="Hornburger P."/>
            <person name="Mueller R.-W."/>
            <person name="Bruemmer F."/>
            <person name="Labrenz M."/>
            <person name="Spormann A.M."/>
            <person name="Op den Camp H."/>
            <person name="Overmann J."/>
            <person name="Amann R."/>
            <person name="Jetten M.S.M."/>
            <person name="Mascher T."/>
            <person name="Medema M.H."/>
            <person name="Devos D.P."/>
            <person name="Kaster A.-K."/>
            <person name="Ovreas L."/>
            <person name="Rohde M."/>
            <person name="Galperin M.Y."/>
            <person name="Jogler C."/>
        </authorList>
    </citation>
    <scope>NUCLEOTIDE SEQUENCE [LARGE SCALE GENOMIC DNA]</scope>
    <source>
        <strain evidence="3 4">V144</strain>
    </source>
</reference>
<dbReference type="Pfam" id="PF07596">
    <property type="entry name" value="SBP_bac_10"/>
    <property type="match status" value="1"/>
</dbReference>
<accession>A0A517VZY2</accession>
<dbReference type="Proteomes" id="UP000318704">
    <property type="component" value="Chromosome"/>
</dbReference>
<dbReference type="PROSITE" id="PS00409">
    <property type="entry name" value="PROKAR_NTER_METHYL"/>
    <property type="match status" value="1"/>
</dbReference>
<feature type="transmembrane region" description="Helical" evidence="1">
    <location>
        <begin position="12"/>
        <end position="35"/>
    </location>
</feature>
<dbReference type="RefSeq" id="WP_144991015.1">
    <property type="nucleotide sequence ID" value="NZ_CP037920.1"/>
</dbReference>
<evidence type="ECO:0000259" key="2">
    <source>
        <dbReference type="Pfam" id="PF07596"/>
    </source>
</evidence>
<dbReference type="Pfam" id="PF07963">
    <property type="entry name" value="N_methyl"/>
    <property type="match status" value="1"/>
</dbReference>
<dbReference type="AlphaFoldDB" id="A0A517VZY2"/>
<organism evidence="3 4">
    <name type="scientific">Gimesia aquarii</name>
    <dbReference type="NCBI Taxonomy" id="2527964"/>
    <lineage>
        <taxon>Bacteria</taxon>
        <taxon>Pseudomonadati</taxon>
        <taxon>Planctomycetota</taxon>
        <taxon>Planctomycetia</taxon>
        <taxon>Planctomycetales</taxon>
        <taxon>Planctomycetaceae</taxon>
        <taxon>Gimesia</taxon>
    </lineage>
</organism>
<dbReference type="InterPro" id="IPR045584">
    <property type="entry name" value="Pilin-like"/>
</dbReference>
<evidence type="ECO:0000313" key="3">
    <source>
        <dbReference type="EMBL" id="QDT98564.1"/>
    </source>
</evidence>
<dbReference type="KEGG" id="gaw:V144x_40710"/>
<dbReference type="EMBL" id="CP037920">
    <property type="protein sequence ID" value="QDT98564.1"/>
    <property type="molecule type" value="Genomic_DNA"/>
</dbReference>
<dbReference type="InterPro" id="IPR027558">
    <property type="entry name" value="Pre_pil_HX9DG_C"/>
</dbReference>
<name>A0A517VZY2_9PLAN</name>
<dbReference type="Gene3D" id="3.30.700.10">
    <property type="entry name" value="Glycoprotein, Type 4 Pilin"/>
    <property type="match status" value="1"/>
</dbReference>
<evidence type="ECO:0000313" key="4">
    <source>
        <dbReference type="Proteomes" id="UP000318704"/>
    </source>
</evidence>
<dbReference type="NCBIfam" id="TIGR02532">
    <property type="entry name" value="IV_pilin_GFxxxE"/>
    <property type="match status" value="1"/>
</dbReference>